<reference evidence="9 10" key="1">
    <citation type="submission" date="2018-08" db="EMBL/GenBank/DDBJ databases">
        <title>Genomic investigation of the strawberry pathogen Phytophthora fragariae indicates pathogenicity is determined by transcriptional variation in three key races.</title>
        <authorList>
            <person name="Adams T.M."/>
            <person name="Armitage A.D."/>
            <person name="Sobczyk M.K."/>
            <person name="Bates H.J."/>
            <person name="Dunwell J.M."/>
            <person name="Nellist C.F."/>
            <person name="Harrison R.J."/>
        </authorList>
    </citation>
    <scope>NUCLEOTIDE SEQUENCE [LARGE SCALE GENOMIC DNA]</scope>
    <source>
        <strain evidence="7 11">A4</strain>
        <strain evidence="6 12">BC-1</strain>
        <strain evidence="5 15">BC-23</strain>
        <strain evidence="4 10">NOV-27</strain>
        <strain evidence="3 13">NOV-5</strain>
        <strain evidence="2 14">NOV-71</strain>
        <strain evidence="8 16">NOV-77</strain>
        <strain evidence="1 9">NOV-9</strain>
    </source>
</reference>
<name>A0A6A3UVL8_9STRA</name>
<organism evidence="3 13">
    <name type="scientific">Phytophthora fragariae</name>
    <dbReference type="NCBI Taxonomy" id="53985"/>
    <lineage>
        <taxon>Eukaryota</taxon>
        <taxon>Sar</taxon>
        <taxon>Stramenopiles</taxon>
        <taxon>Oomycota</taxon>
        <taxon>Peronosporomycetes</taxon>
        <taxon>Peronosporales</taxon>
        <taxon>Peronosporaceae</taxon>
        <taxon>Phytophthora</taxon>
    </lineage>
</organism>
<dbReference type="EMBL" id="QXGC01000033">
    <property type="protein sequence ID" value="KAE9253721.1"/>
    <property type="molecule type" value="Genomic_DNA"/>
</dbReference>
<dbReference type="Proteomes" id="UP000429523">
    <property type="component" value="Unassembled WGS sequence"/>
</dbReference>
<dbReference type="Proteomes" id="UP000440367">
    <property type="component" value="Unassembled WGS sequence"/>
</dbReference>
<evidence type="ECO:0000313" key="6">
    <source>
        <dbReference type="EMBL" id="KAE9256121.1"/>
    </source>
</evidence>
<evidence type="ECO:0000313" key="5">
    <source>
        <dbReference type="EMBL" id="KAE9253721.1"/>
    </source>
</evidence>
<dbReference type="EMBL" id="QXFY01000036">
    <property type="protein sequence ID" value="KAE9360981.1"/>
    <property type="molecule type" value="Genomic_DNA"/>
</dbReference>
<evidence type="ECO:0000313" key="2">
    <source>
        <dbReference type="EMBL" id="KAE9105906.1"/>
    </source>
</evidence>
<dbReference type="EMBL" id="QXGA01000033">
    <property type="protein sequence ID" value="KAE9154616.1"/>
    <property type="molecule type" value="Genomic_DNA"/>
</dbReference>
<dbReference type="Proteomes" id="UP000440732">
    <property type="component" value="Unassembled WGS sequence"/>
</dbReference>
<evidence type="ECO:0000313" key="15">
    <source>
        <dbReference type="Proteomes" id="UP000476176"/>
    </source>
</evidence>
<evidence type="ECO:0000313" key="4">
    <source>
        <dbReference type="EMBL" id="KAE9234978.1"/>
    </source>
</evidence>
<dbReference type="EMBL" id="QXGB01000041">
    <property type="protein sequence ID" value="KAE9234978.1"/>
    <property type="molecule type" value="Genomic_DNA"/>
</dbReference>
<dbReference type="EMBL" id="QXGE01000632">
    <property type="protein sequence ID" value="KAE9307238.1"/>
    <property type="molecule type" value="Genomic_DNA"/>
</dbReference>
<sequence>MNAFHLVACTATCSANQSASIAYDCLEREKGVYAPYLAVVRPFSSCDHRGTGEAQVQSVTYQIAKLSTTD</sequence>
<evidence type="ECO:0000313" key="16">
    <source>
        <dbReference type="Proteomes" id="UP000486351"/>
    </source>
</evidence>
<dbReference type="AlphaFoldDB" id="A0A6A3UVL8"/>
<dbReference type="EMBL" id="QXFZ01000755">
    <property type="protein sequence ID" value="KAE9105906.1"/>
    <property type="molecule type" value="Genomic_DNA"/>
</dbReference>
<dbReference type="Proteomes" id="UP000441208">
    <property type="component" value="Unassembled WGS sequence"/>
</dbReference>
<evidence type="ECO:0000313" key="1">
    <source>
        <dbReference type="EMBL" id="KAE8948723.1"/>
    </source>
</evidence>
<evidence type="ECO:0000313" key="12">
    <source>
        <dbReference type="Proteomes" id="UP000440367"/>
    </source>
</evidence>
<protein>
    <submittedName>
        <fullName evidence="3">Uncharacterized protein</fullName>
    </submittedName>
</protein>
<evidence type="ECO:0000313" key="9">
    <source>
        <dbReference type="Proteomes" id="UP000429523"/>
    </source>
</evidence>
<dbReference type="Proteomes" id="UP000486351">
    <property type="component" value="Unassembled WGS sequence"/>
</dbReference>
<dbReference type="EMBL" id="QXGD01000050">
    <property type="protein sequence ID" value="KAE9256121.1"/>
    <property type="molecule type" value="Genomic_DNA"/>
</dbReference>
<accession>A0A6A3UVL8</accession>
<dbReference type="Proteomes" id="UP000437068">
    <property type="component" value="Unassembled WGS sequence"/>
</dbReference>
<comment type="caution">
    <text evidence="3">The sequence shown here is derived from an EMBL/GenBank/DDBJ whole genome shotgun (WGS) entry which is preliminary data.</text>
</comment>
<evidence type="ECO:0000313" key="13">
    <source>
        <dbReference type="Proteomes" id="UP000440732"/>
    </source>
</evidence>
<dbReference type="EMBL" id="QXGF01000041">
    <property type="protein sequence ID" value="KAE8948723.1"/>
    <property type="molecule type" value="Genomic_DNA"/>
</dbReference>
<proteinExistence type="predicted"/>
<evidence type="ECO:0000313" key="3">
    <source>
        <dbReference type="EMBL" id="KAE9154616.1"/>
    </source>
</evidence>
<keyword evidence="10" id="KW-1185">Reference proteome</keyword>
<evidence type="ECO:0000313" key="7">
    <source>
        <dbReference type="EMBL" id="KAE9307238.1"/>
    </source>
</evidence>
<dbReference type="Proteomes" id="UP000476176">
    <property type="component" value="Unassembled WGS sequence"/>
</dbReference>
<evidence type="ECO:0000313" key="8">
    <source>
        <dbReference type="EMBL" id="KAE9360981.1"/>
    </source>
</evidence>
<dbReference type="Proteomes" id="UP000433483">
    <property type="component" value="Unassembled WGS sequence"/>
</dbReference>
<evidence type="ECO:0000313" key="14">
    <source>
        <dbReference type="Proteomes" id="UP000441208"/>
    </source>
</evidence>
<gene>
    <name evidence="7" type="ORF">PF001_g11720</name>
    <name evidence="6" type="ORF">PF002_g2023</name>
    <name evidence="5" type="ORF">PF004_g1388</name>
    <name evidence="4" type="ORF">PF005_g1675</name>
    <name evidence="3" type="ORF">PF006_g1340</name>
    <name evidence="2" type="ORF">PF007_g13604</name>
    <name evidence="8" type="ORF">PF008_g1455</name>
    <name evidence="1" type="ORF">PF009_g1729</name>
</gene>
<evidence type="ECO:0000313" key="11">
    <source>
        <dbReference type="Proteomes" id="UP000437068"/>
    </source>
</evidence>
<evidence type="ECO:0000313" key="10">
    <source>
        <dbReference type="Proteomes" id="UP000433483"/>
    </source>
</evidence>